<organism evidence="1 2">
    <name type="scientific">Phialemonium thermophilum</name>
    <dbReference type="NCBI Taxonomy" id="223376"/>
    <lineage>
        <taxon>Eukaryota</taxon>
        <taxon>Fungi</taxon>
        <taxon>Dikarya</taxon>
        <taxon>Ascomycota</taxon>
        <taxon>Pezizomycotina</taxon>
        <taxon>Sordariomycetes</taxon>
        <taxon>Sordariomycetidae</taxon>
        <taxon>Cephalothecales</taxon>
        <taxon>Cephalothecaceae</taxon>
        <taxon>Phialemonium</taxon>
    </lineage>
</organism>
<dbReference type="Proteomes" id="UP001586593">
    <property type="component" value="Unassembled WGS sequence"/>
</dbReference>
<gene>
    <name evidence="1" type="ORF">VTK73DRAFT_4654</name>
</gene>
<reference evidence="1 2" key="1">
    <citation type="journal article" date="2024" name="Commun. Biol.">
        <title>Comparative genomic analysis of thermophilic fungi reveals convergent evolutionary adaptations and gene losses.</title>
        <authorList>
            <person name="Steindorff A.S."/>
            <person name="Aguilar-Pontes M.V."/>
            <person name="Robinson A.J."/>
            <person name="Andreopoulos B."/>
            <person name="LaButti K."/>
            <person name="Kuo A."/>
            <person name="Mondo S."/>
            <person name="Riley R."/>
            <person name="Otillar R."/>
            <person name="Haridas S."/>
            <person name="Lipzen A."/>
            <person name="Grimwood J."/>
            <person name="Schmutz J."/>
            <person name="Clum A."/>
            <person name="Reid I.D."/>
            <person name="Moisan M.C."/>
            <person name="Butler G."/>
            <person name="Nguyen T.T.M."/>
            <person name="Dewar K."/>
            <person name="Conant G."/>
            <person name="Drula E."/>
            <person name="Henrissat B."/>
            <person name="Hansel C."/>
            <person name="Singer S."/>
            <person name="Hutchinson M.I."/>
            <person name="de Vries R.P."/>
            <person name="Natvig D.O."/>
            <person name="Powell A.J."/>
            <person name="Tsang A."/>
            <person name="Grigoriev I.V."/>
        </authorList>
    </citation>
    <scope>NUCLEOTIDE SEQUENCE [LARGE SCALE GENOMIC DNA]</scope>
    <source>
        <strain evidence="1 2">ATCC 24622</strain>
    </source>
</reference>
<keyword evidence="2" id="KW-1185">Reference proteome</keyword>
<evidence type="ECO:0000313" key="1">
    <source>
        <dbReference type="EMBL" id="KAL1866598.1"/>
    </source>
</evidence>
<proteinExistence type="predicted"/>
<evidence type="ECO:0000313" key="2">
    <source>
        <dbReference type="Proteomes" id="UP001586593"/>
    </source>
</evidence>
<accession>A0ABR3WSF0</accession>
<sequence length="95" mass="11161">MGELRITWTDTHWSAFVWTCTTAQETTKQLFAVRTKTKSHGFLAYINQIAIELRIARRHILYSLDFGLPALVKPIPYQGCWWHDQTDLTMLHITR</sequence>
<name>A0ABR3WSF0_9PEZI</name>
<comment type="caution">
    <text evidence="1">The sequence shown here is derived from an EMBL/GenBank/DDBJ whole genome shotgun (WGS) entry which is preliminary data.</text>
</comment>
<protein>
    <submittedName>
        <fullName evidence="1">Uncharacterized protein</fullName>
    </submittedName>
</protein>
<dbReference type="EMBL" id="JAZHXJ010000262">
    <property type="protein sequence ID" value="KAL1866598.1"/>
    <property type="molecule type" value="Genomic_DNA"/>
</dbReference>